<organism evidence="1">
    <name type="scientific">hydrothermal vent metagenome</name>
    <dbReference type="NCBI Taxonomy" id="652676"/>
    <lineage>
        <taxon>unclassified sequences</taxon>
        <taxon>metagenomes</taxon>
        <taxon>ecological metagenomes</taxon>
    </lineage>
</organism>
<accession>A0A3B0WC56</accession>
<gene>
    <name evidence="1" type="ORF">MNBD_GAMMA07-1925</name>
</gene>
<dbReference type="EMBL" id="UOFF01000009">
    <property type="protein sequence ID" value="VAW52881.1"/>
    <property type="molecule type" value="Genomic_DNA"/>
</dbReference>
<protein>
    <recommendedName>
        <fullName evidence="2">VWFA domain-containing protein</fullName>
    </recommendedName>
</protein>
<evidence type="ECO:0008006" key="2">
    <source>
        <dbReference type="Google" id="ProtNLM"/>
    </source>
</evidence>
<proteinExistence type="predicted"/>
<evidence type="ECO:0000313" key="1">
    <source>
        <dbReference type="EMBL" id="VAW52881.1"/>
    </source>
</evidence>
<reference evidence="1" key="1">
    <citation type="submission" date="2018-06" db="EMBL/GenBank/DDBJ databases">
        <authorList>
            <person name="Zhirakovskaya E."/>
        </authorList>
    </citation>
    <scope>NUCLEOTIDE SEQUENCE</scope>
</reference>
<dbReference type="InterPro" id="IPR036465">
    <property type="entry name" value="vWFA_dom_sf"/>
</dbReference>
<name>A0A3B0WC56_9ZZZZ</name>
<dbReference type="AlphaFoldDB" id="A0A3B0WC56"/>
<sequence>MRNILSKVRLFGKVMPLFILLYFLHSCAMTKETKAIYVLIDSAESEEQQSNDLIMAMRHLLNILKPGDSIALARIDNKNFSEKDEILRLRFDFRTAMANAQKRAFLESVKQFCQNIEPGKGNDITGGVLHAIEYLNETQASQAYILVFSDLQLNAKKNYFKNFTINFNGIHVIAMKIKKILEDEIESKKYLERTNEWANQVSVGDGKWSLLYDVKKLNEVIK</sequence>
<dbReference type="Gene3D" id="3.40.50.410">
    <property type="entry name" value="von Willebrand factor, type A domain"/>
    <property type="match status" value="1"/>
</dbReference>